<dbReference type="Gene3D" id="1.10.1790.10">
    <property type="entry name" value="PRD domain"/>
    <property type="match status" value="2"/>
</dbReference>
<dbReference type="Pfam" id="PF02302">
    <property type="entry name" value="PTS_IIB"/>
    <property type="match status" value="1"/>
</dbReference>
<dbReference type="InterPro" id="IPR036390">
    <property type="entry name" value="WH_DNA-bd_sf"/>
</dbReference>
<dbReference type="InterPro" id="IPR011608">
    <property type="entry name" value="PRD"/>
</dbReference>
<keyword evidence="7" id="KW-1185">Reference proteome</keyword>
<keyword evidence="2" id="KW-0677">Repeat</keyword>
<gene>
    <name evidence="6" type="ORF">ACFSJF_10815</name>
</gene>
<protein>
    <submittedName>
        <fullName evidence="6">BglG family transcription antiterminator</fullName>
    </submittedName>
</protein>
<dbReference type="InterPro" id="IPR016152">
    <property type="entry name" value="PTrfase/Anion_transptr"/>
</dbReference>
<dbReference type="PANTHER" id="PTHR30185">
    <property type="entry name" value="CRYPTIC BETA-GLUCOSIDE BGL OPERON ANTITERMINATOR"/>
    <property type="match status" value="1"/>
</dbReference>
<evidence type="ECO:0000256" key="1">
    <source>
        <dbReference type="ARBA" id="ARBA00022679"/>
    </source>
</evidence>
<dbReference type="PROSITE" id="PS00372">
    <property type="entry name" value="PTS_EIIA_TYPE_2_HIS"/>
    <property type="match status" value="1"/>
</dbReference>
<organism evidence="6 7">
    <name type="scientific">Ornithinibacillus salinisoli</name>
    <dbReference type="NCBI Taxonomy" id="1848459"/>
    <lineage>
        <taxon>Bacteria</taxon>
        <taxon>Bacillati</taxon>
        <taxon>Bacillota</taxon>
        <taxon>Bacilli</taxon>
        <taxon>Bacillales</taxon>
        <taxon>Bacillaceae</taxon>
        <taxon>Ornithinibacillus</taxon>
    </lineage>
</organism>
<dbReference type="InterPro" id="IPR050661">
    <property type="entry name" value="BglG_antiterminators"/>
</dbReference>
<dbReference type="InterPro" id="IPR036634">
    <property type="entry name" value="PRD_sf"/>
</dbReference>
<dbReference type="Gene3D" id="3.40.50.2300">
    <property type="match status" value="1"/>
</dbReference>
<name>A0ABW4W056_9BACI</name>
<dbReference type="InterPro" id="IPR003501">
    <property type="entry name" value="PTS_EIIB_2/3"/>
</dbReference>
<dbReference type="SUPFAM" id="SSF55804">
    <property type="entry name" value="Phoshotransferase/anion transport protein"/>
    <property type="match status" value="1"/>
</dbReference>
<evidence type="ECO:0000259" key="3">
    <source>
        <dbReference type="PROSITE" id="PS51094"/>
    </source>
</evidence>
<dbReference type="InterPro" id="IPR013196">
    <property type="entry name" value="HTH_11"/>
</dbReference>
<keyword evidence="1" id="KW-0808">Transferase</keyword>
<evidence type="ECO:0000259" key="5">
    <source>
        <dbReference type="PROSITE" id="PS51372"/>
    </source>
</evidence>
<evidence type="ECO:0000256" key="2">
    <source>
        <dbReference type="ARBA" id="ARBA00022737"/>
    </source>
</evidence>
<dbReference type="Gene3D" id="1.10.10.10">
    <property type="entry name" value="Winged helix-like DNA-binding domain superfamily/Winged helix DNA-binding domain"/>
    <property type="match status" value="2"/>
</dbReference>
<feature type="domain" description="PRD" evidence="5">
    <location>
        <begin position="196"/>
        <end position="301"/>
    </location>
</feature>
<dbReference type="PROSITE" id="PS51094">
    <property type="entry name" value="PTS_EIIA_TYPE_2"/>
    <property type="match status" value="1"/>
</dbReference>
<dbReference type="CDD" id="cd00211">
    <property type="entry name" value="PTS_IIA_fru"/>
    <property type="match status" value="1"/>
</dbReference>
<dbReference type="SUPFAM" id="SSF52794">
    <property type="entry name" value="PTS system IIB component-like"/>
    <property type="match status" value="1"/>
</dbReference>
<dbReference type="Proteomes" id="UP001597383">
    <property type="component" value="Unassembled WGS sequence"/>
</dbReference>
<evidence type="ECO:0000313" key="6">
    <source>
        <dbReference type="EMBL" id="MFD2044759.1"/>
    </source>
</evidence>
<dbReference type="RefSeq" id="WP_377556006.1">
    <property type="nucleotide sequence ID" value="NZ_JBHUHQ010000015.1"/>
</dbReference>
<dbReference type="Pfam" id="PF00874">
    <property type="entry name" value="PRD"/>
    <property type="match status" value="2"/>
</dbReference>
<dbReference type="Pfam" id="PF08279">
    <property type="entry name" value="HTH_11"/>
    <property type="match status" value="1"/>
</dbReference>
<comment type="caution">
    <text evidence="6">The sequence shown here is derived from an EMBL/GenBank/DDBJ whole genome shotgun (WGS) entry which is preliminary data.</text>
</comment>
<feature type="domain" description="PTS EIIA type-2" evidence="3">
    <location>
        <begin position="557"/>
        <end position="700"/>
    </location>
</feature>
<reference evidence="7" key="1">
    <citation type="journal article" date="2019" name="Int. J. Syst. Evol. Microbiol.">
        <title>The Global Catalogue of Microorganisms (GCM) 10K type strain sequencing project: providing services to taxonomists for standard genome sequencing and annotation.</title>
        <authorList>
            <consortium name="The Broad Institute Genomics Platform"/>
            <consortium name="The Broad Institute Genome Sequencing Center for Infectious Disease"/>
            <person name="Wu L."/>
            <person name="Ma J."/>
        </authorList>
    </citation>
    <scope>NUCLEOTIDE SEQUENCE [LARGE SCALE GENOMIC DNA]</scope>
    <source>
        <strain evidence="7">R28</strain>
    </source>
</reference>
<dbReference type="PANTHER" id="PTHR30185:SF9">
    <property type="entry name" value="MANNITOL-SPECIFIC PHOSPHOTRANSFERASE ENZYME IIA COMPONENT"/>
    <property type="match status" value="1"/>
</dbReference>
<dbReference type="EMBL" id="JBHUHQ010000015">
    <property type="protein sequence ID" value="MFD2044759.1"/>
    <property type="molecule type" value="Genomic_DNA"/>
</dbReference>
<dbReference type="Gene3D" id="3.40.930.10">
    <property type="entry name" value="Mannitol-specific EII, Chain A"/>
    <property type="match status" value="1"/>
</dbReference>
<dbReference type="SUPFAM" id="SSF46785">
    <property type="entry name" value="Winged helix' DNA-binding domain"/>
    <property type="match status" value="1"/>
</dbReference>
<dbReference type="SUPFAM" id="SSF63520">
    <property type="entry name" value="PTS-regulatory domain, PRD"/>
    <property type="match status" value="2"/>
</dbReference>
<dbReference type="InterPro" id="IPR036095">
    <property type="entry name" value="PTS_EIIB-like_sf"/>
</dbReference>
<dbReference type="Pfam" id="PF00359">
    <property type="entry name" value="PTS_EIIA_2"/>
    <property type="match status" value="1"/>
</dbReference>
<dbReference type="InterPro" id="IPR036388">
    <property type="entry name" value="WH-like_DNA-bd_sf"/>
</dbReference>
<feature type="domain" description="PTS EIIB type-2" evidence="4">
    <location>
        <begin position="419"/>
        <end position="507"/>
    </location>
</feature>
<dbReference type="InterPro" id="IPR002178">
    <property type="entry name" value="PTS_EIIA_type-2_dom"/>
</dbReference>
<dbReference type="CDD" id="cd05568">
    <property type="entry name" value="PTS_IIB_bgl_like"/>
    <property type="match status" value="1"/>
</dbReference>
<dbReference type="InterPro" id="IPR013011">
    <property type="entry name" value="PTS_EIIB_2"/>
</dbReference>
<evidence type="ECO:0000259" key="4">
    <source>
        <dbReference type="PROSITE" id="PS51099"/>
    </source>
</evidence>
<accession>A0ABW4W056</accession>
<sequence length="701" mass="81084">MVLDKRRAYLLSVIMQESEPVQAKVLSESIGVSQRTIYYDLQHLNDWLIEQQLEPIQNIYGKGYDLPETSRSNLKTQGIQVTEEYDYQFSEIERNFLLIVKLLSENAPSTMKQFMELTQMSRGTVVKDLQKVKQKMLKHGLDLIYSRPKGYQIKGVEENKRKLLSDVLSYTFLNKESEVFRSKVYDLLYPYAEQRNDTIHEREEILAIIGEAERELGLSLTDEMVEILSIQLIVVMKRVNAQQLIIIDPEEKNVLRESAYFQASQFIAEKLLSRFHVEIPDDEKCFITMHLLGSKVHHDDFSTYSERELSGLQKVVERMVTDFQNNACVIFDDRKGLEKNLISHIKPTYYRLKYGVNYSNQLTESIKTNYIDIFHFTRQVIMHLEYYVGKSIPEDEIAYIALHFGGWLTKEKKQVNVNYRAIIVCENGIGTSNMLKTQLESLIAGLDVVTIQSIREFNVNRQEVDVIFSTNFIMEKEVPVIHVPAILSNMDKERILQQVNDLFGLESAEYDESKNFIDMIEQYASIHDELGLKAALTKLLKERIHQAKEVRKPLLHELLTEKTIQVKTSVSDWEEAIREAAAPLLSEKVIRPEYVQAMIDNVHELGPYIVIAPNIALPHARPESGVERLGMSFLKLDEPVYFSDKEKHRVQLIIVLAAIDNETHLKALSQLTELLSNETNVKRLIDSNKTEEVLEIIHQIN</sequence>
<feature type="domain" description="PRD" evidence="5">
    <location>
        <begin position="307"/>
        <end position="414"/>
    </location>
</feature>
<dbReference type="PROSITE" id="PS51372">
    <property type="entry name" value="PRD_2"/>
    <property type="match status" value="2"/>
</dbReference>
<proteinExistence type="predicted"/>
<dbReference type="PROSITE" id="PS51099">
    <property type="entry name" value="PTS_EIIB_TYPE_2"/>
    <property type="match status" value="1"/>
</dbReference>
<evidence type="ECO:0000313" key="7">
    <source>
        <dbReference type="Proteomes" id="UP001597383"/>
    </source>
</evidence>